<evidence type="ECO:0000313" key="1">
    <source>
        <dbReference type="EMBL" id="WAJ26130.1"/>
    </source>
</evidence>
<dbReference type="EMBL" id="CP113520">
    <property type="protein sequence ID" value="WAJ26130.1"/>
    <property type="molecule type" value="Genomic_DNA"/>
</dbReference>
<proteinExistence type="predicted"/>
<organism evidence="1 2">
    <name type="scientific">Antarcticirhabdus aurantiaca</name>
    <dbReference type="NCBI Taxonomy" id="2606717"/>
    <lineage>
        <taxon>Bacteria</taxon>
        <taxon>Pseudomonadati</taxon>
        <taxon>Pseudomonadota</taxon>
        <taxon>Alphaproteobacteria</taxon>
        <taxon>Hyphomicrobiales</taxon>
        <taxon>Aurantimonadaceae</taxon>
        <taxon>Antarcticirhabdus</taxon>
    </lineage>
</organism>
<evidence type="ECO:0000313" key="2">
    <source>
        <dbReference type="Proteomes" id="UP001163223"/>
    </source>
</evidence>
<keyword evidence="2" id="KW-1185">Reference proteome</keyword>
<dbReference type="Proteomes" id="UP001163223">
    <property type="component" value="Chromosome"/>
</dbReference>
<reference evidence="1" key="1">
    <citation type="submission" date="2022-11" db="EMBL/GenBank/DDBJ databases">
        <title>beta-Carotene-producing bacterium, Jeongeuplla avenae sp. nov., alleviates the salt stress of Arabidopsis seedlings.</title>
        <authorList>
            <person name="Jiang L."/>
            <person name="Lee J."/>
        </authorList>
    </citation>
    <scope>NUCLEOTIDE SEQUENCE</scope>
    <source>
        <strain evidence="1">DY_R2A_6</strain>
    </source>
</reference>
<protein>
    <submittedName>
        <fullName evidence="1">LysR family transcriptional regulator</fullName>
    </submittedName>
</protein>
<gene>
    <name evidence="1" type="ORF">OXU80_14530</name>
</gene>
<sequence>MDLAAALRAFTRTVERGSITAAAQDLSLSQPAVSKHIANLERRVQARLLERSARLVRPTPEGQALYDASRSALASIDAAVEGLSAMTGSIEGTIRLHAPSCIGGRYLHPLVMRFQRAHPDVTFELVLENRTVDLVFENFDMAFMHGRPSAQDLVIRRLGLARRILVASPAFLDEHGPVDTVERLSQVPLVTTSRSMTAKNRLALLSNGQVLELEVRSILHSNDAHVVGRTLLDGHAAGPVQSLLVTDDLRSGRLVRILPDWEVRPTELFLAYPSVRFMRPAVRAFSDFVLAGIRTVDGLDRA</sequence>
<name>A0ACD4NH55_9HYPH</name>
<accession>A0ACD4NH55</accession>